<accession>A0A1H3KDF0</accession>
<dbReference type="Pfam" id="PF01590">
    <property type="entry name" value="GAF"/>
    <property type="match status" value="1"/>
</dbReference>
<reference evidence="3 4" key="1">
    <citation type="submission" date="2016-10" db="EMBL/GenBank/DDBJ databases">
        <authorList>
            <person name="de Groot N.N."/>
        </authorList>
    </citation>
    <scope>NUCLEOTIDE SEQUENCE [LARGE SCALE GENOMIC DNA]</scope>
    <source>
        <strain evidence="3 4">CGMCC 4.3491</strain>
    </source>
</reference>
<gene>
    <name evidence="3" type="ORF">SAMN05216554_0499</name>
</gene>
<dbReference type="AlphaFoldDB" id="A0A1H3KDF0"/>
<dbReference type="InterPro" id="IPR003018">
    <property type="entry name" value="GAF"/>
</dbReference>
<dbReference type="Gene3D" id="3.30.450.40">
    <property type="match status" value="1"/>
</dbReference>
<feature type="domain" description="GAF" evidence="2">
    <location>
        <begin position="117"/>
        <end position="213"/>
    </location>
</feature>
<dbReference type="Proteomes" id="UP000198891">
    <property type="component" value="Unassembled WGS sequence"/>
</dbReference>
<dbReference type="STRING" id="381665.SAMN05216554_0499"/>
<keyword evidence="4" id="KW-1185">Reference proteome</keyword>
<evidence type="ECO:0000313" key="4">
    <source>
        <dbReference type="Proteomes" id="UP000198891"/>
    </source>
</evidence>
<evidence type="ECO:0000313" key="3">
    <source>
        <dbReference type="EMBL" id="SDY49628.1"/>
    </source>
</evidence>
<name>A0A1H3KDF0_9MICO</name>
<evidence type="ECO:0000259" key="2">
    <source>
        <dbReference type="Pfam" id="PF01590"/>
    </source>
</evidence>
<dbReference type="EMBL" id="FNPZ01000001">
    <property type="protein sequence ID" value="SDY49628.1"/>
    <property type="molecule type" value="Genomic_DNA"/>
</dbReference>
<proteinExistence type="predicted"/>
<protein>
    <submittedName>
        <fullName evidence="3">GAF domain-containing protein</fullName>
    </submittedName>
</protein>
<dbReference type="InterPro" id="IPR029016">
    <property type="entry name" value="GAF-like_dom_sf"/>
</dbReference>
<dbReference type="RefSeq" id="WP_245741196.1">
    <property type="nucleotide sequence ID" value="NZ_FNPZ01000001.1"/>
</dbReference>
<organism evidence="3 4">
    <name type="scientific">Herbiconiux ginsengi</name>
    <dbReference type="NCBI Taxonomy" id="381665"/>
    <lineage>
        <taxon>Bacteria</taxon>
        <taxon>Bacillati</taxon>
        <taxon>Actinomycetota</taxon>
        <taxon>Actinomycetes</taxon>
        <taxon>Micrococcales</taxon>
        <taxon>Microbacteriaceae</taxon>
        <taxon>Herbiconiux</taxon>
    </lineage>
</organism>
<feature type="region of interest" description="Disordered" evidence="1">
    <location>
        <begin position="244"/>
        <end position="282"/>
    </location>
</feature>
<sequence length="463" mass="49977">MRGPPRAERPTIDDDWCTTMTSPWLAHPGDRAPARPRRVVHESWERARRRELDPEHLLPLLEVAEDSLADFRLAHPLAPVLPVIRKLLVRDAEGSGLLVAVGDEMGRLLWVEGDDAAKRRAEEMRFVAGAGWSERQVGTSAPGTALELDHGIQIHDEEHFNRLVHGWSCTAVPVHDPETRRILGVIDITGDARAVDPHTLPLIEATAAAAEAELMVLRLKALRGGATEPRMRVAGFASTARPGASGSAAYPDVRPARPARPRPVSMHVLGRDTGELTSPSGTLELSTRHSEIVTVLAWHREGLSAARLADLVYGDADATVTLRAEIVRLRRILASVGSGDPGSGAGSGLGLESRPYRLSVPVELDAHHVISLLDRGAHRVALAASRGPLLPGSEAPGVVEIRDTVRRRLREAMLTDAAIDVLLDYAATEDGRDDAEVLTAALRLLPPRSPKRAGVVAQLESLC</sequence>
<evidence type="ECO:0000256" key="1">
    <source>
        <dbReference type="SAM" id="MobiDB-lite"/>
    </source>
</evidence>